<keyword evidence="5" id="KW-0456">Lyase</keyword>
<dbReference type="PANTHER" id="PTHR43277">
    <property type="entry name" value="ARGININE DECARBOXYLASE"/>
    <property type="match status" value="1"/>
</dbReference>
<name>A0A4R6P758_NOCIG</name>
<dbReference type="InterPro" id="IPR015424">
    <property type="entry name" value="PyrdxlP-dep_Trfase"/>
</dbReference>
<evidence type="ECO:0000256" key="1">
    <source>
        <dbReference type="ARBA" id="ARBA00001933"/>
    </source>
</evidence>
<comment type="similarity">
    <text evidence="2">Belongs to the Orn/Lys/Arg decarboxylase class-I family.</text>
</comment>
<feature type="domain" description="Orn/Lys/Arg decarboxylases family 1 pyridoxal-P attachment site" evidence="6">
    <location>
        <begin position="16"/>
        <end position="314"/>
    </location>
</feature>
<evidence type="ECO:0000256" key="3">
    <source>
        <dbReference type="ARBA" id="ARBA00022793"/>
    </source>
</evidence>
<comment type="cofactor">
    <cofactor evidence="1">
        <name>pyridoxal 5'-phosphate</name>
        <dbReference type="ChEBI" id="CHEBI:597326"/>
    </cofactor>
</comment>
<proteinExistence type="inferred from homology"/>
<dbReference type="SUPFAM" id="SSF55904">
    <property type="entry name" value="Ornithine decarboxylase C-terminal domain"/>
    <property type="match status" value="1"/>
</dbReference>
<comment type="caution">
    <text evidence="8">The sequence shown here is derived from an EMBL/GenBank/DDBJ whole genome shotgun (WGS) entry which is preliminary data.</text>
</comment>
<keyword evidence="9" id="KW-1185">Reference proteome</keyword>
<feature type="domain" description="Orn/Lys/Arg decarboxylase C-terminal" evidence="7">
    <location>
        <begin position="421"/>
        <end position="480"/>
    </location>
</feature>
<dbReference type="Proteomes" id="UP000295087">
    <property type="component" value="Unassembled WGS sequence"/>
</dbReference>
<keyword evidence="3" id="KW-0210">Decarboxylase</keyword>
<dbReference type="InterPro" id="IPR000310">
    <property type="entry name" value="Orn/Lys/Arg_deCO2ase_major_dom"/>
</dbReference>
<evidence type="ECO:0000259" key="6">
    <source>
        <dbReference type="Pfam" id="PF01276"/>
    </source>
</evidence>
<evidence type="ECO:0000313" key="9">
    <source>
        <dbReference type="Proteomes" id="UP000295087"/>
    </source>
</evidence>
<organism evidence="8 9">
    <name type="scientific">Nocardia ignorata</name>
    <dbReference type="NCBI Taxonomy" id="145285"/>
    <lineage>
        <taxon>Bacteria</taxon>
        <taxon>Bacillati</taxon>
        <taxon>Actinomycetota</taxon>
        <taxon>Actinomycetes</taxon>
        <taxon>Mycobacteriales</taxon>
        <taxon>Nocardiaceae</taxon>
        <taxon>Nocardia</taxon>
    </lineage>
</organism>
<keyword evidence="4" id="KW-0663">Pyridoxal phosphate</keyword>
<evidence type="ECO:0000256" key="2">
    <source>
        <dbReference type="ARBA" id="ARBA00010671"/>
    </source>
</evidence>
<evidence type="ECO:0000259" key="7">
    <source>
        <dbReference type="Pfam" id="PF03711"/>
    </source>
</evidence>
<dbReference type="InterPro" id="IPR052357">
    <property type="entry name" value="Orn_Lys_Arg_decarboxylase-I"/>
</dbReference>
<dbReference type="InterPro" id="IPR008286">
    <property type="entry name" value="Prn/Lys/Arg_de-COase_C"/>
</dbReference>
<dbReference type="Gene3D" id="3.40.640.10">
    <property type="entry name" value="Type I PLP-dependent aspartate aminotransferase-like (Major domain)"/>
    <property type="match status" value="1"/>
</dbReference>
<dbReference type="SUPFAM" id="SSF53383">
    <property type="entry name" value="PLP-dependent transferases"/>
    <property type="match status" value="1"/>
</dbReference>
<dbReference type="Gene3D" id="3.90.100.10">
    <property type="entry name" value="Orn/Lys/Arg decarboxylase, C-terminal domain"/>
    <property type="match status" value="1"/>
</dbReference>
<protein>
    <submittedName>
        <fullName evidence="8">Lysine decarboxylase</fullName>
    </submittedName>
</protein>
<dbReference type="EMBL" id="SNXK01000005">
    <property type="protein sequence ID" value="TDP32950.1"/>
    <property type="molecule type" value="Genomic_DNA"/>
</dbReference>
<dbReference type="PANTHER" id="PTHR43277:SF4">
    <property type="entry name" value="ARGININE DECARBOXYLASE"/>
    <property type="match status" value="1"/>
</dbReference>
<evidence type="ECO:0000313" key="8">
    <source>
        <dbReference type="EMBL" id="TDP32950.1"/>
    </source>
</evidence>
<dbReference type="InterPro" id="IPR036633">
    <property type="entry name" value="Prn/Lys/Arg_de-COase_C_sf"/>
</dbReference>
<sequence length="496" mass="53495">MRPIGYYLGMDHSTAPLVAAVADYRNKHRYGFTPPGHRQGRGVDDRVLAALGADAFAADLLANGGLDDRLARNGYLTEAEDLMADAVGAETAFFSTCGSSLSVKAAMMAVAGGNDGGLLVARDSHKSIVAGLIFSGVQPHWISPRWDAERHFSHPPSPEEVEQAWQEHPDAAGAVIVCPSPYGTCADLRGITEVCHARGKPVIVDEAWGAHLPFHPELPTWAMDVGADVCVVSVHKMGMGFEQGSVFHLQGDLVDPGRLRRCADLLMTTSPNVLIYAALDGWRRQMVEFGHDLLGRALDLAKRTRAEIDGISGLTVMHDELLGVEASHDLDLLQVLVDVSETGATGYEAADWLREHHHLDVGLSDHRRILATMSTADDDTSAEALIDALALWRRAGLDPAPHHITLPSPQDLQLDSVMLPRDAFFAPTEMVPIDKAPGRIAAEQLTPYPPGIPAIVPGERIGDTVVEYLRSGVEAGMNVPDASDPQLHNIRVVRQS</sequence>
<dbReference type="GO" id="GO:0016831">
    <property type="term" value="F:carboxy-lyase activity"/>
    <property type="evidence" value="ECO:0007669"/>
    <property type="project" value="UniProtKB-KW"/>
</dbReference>
<reference evidence="8 9" key="1">
    <citation type="submission" date="2019-03" db="EMBL/GenBank/DDBJ databases">
        <title>Genomic Encyclopedia of Type Strains, Phase IV (KMG-IV): sequencing the most valuable type-strain genomes for metagenomic binning, comparative biology and taxonomic classification.</title>
        <authorList>
            <person name="Goeker M."/>
        </authorList>
    </citation>
    <scope>NUCLEOTIDE SEQUENCE [LARGE SCALE GENOMIC DNA]</scope>
    <source>
        <strain evidence="8 9">DSM 44496</strain>
    </source>
</reference>
<evidence type="ECO:0000256" key="4">
    <source>
        <dbReference type="ARBA" id="ARBA00022898"/>
    </source>
</evidence>
<evidence type="ECO:0000256" key="5">
    <source>
        <dbReference type="ARBA" id="ARBA00023239"/>
    </source>
</evidence>
<dbReference type="InterPro" id="IPR015421">
    <property type="entry name" value="PyrdxlP-dep_Trfase_major"/>
</dbReference>
<gene>
    <name evidence="8" type="ORF">DFR75_105188</name>
</gene>
<dbReference type="Pfam" id="PF01276">
    <property type="entry name" value="OKR_DC_1"/>
    <property type="match status" value="1"/>
</dbReference>
<dbReference type="AlphaFoldDB" id="A0A4R6P758"/>
<accession>A0A4R6P758</accession>
<dbReference type="Pfam" id="PF03711">
    <property type="entry name" value="OKR_DC_1_C"/>
    <property type="match status" value="1"/>
</dbReference>